<accession>A0ABV0UTT9</accession>
<gene>
    <name evidence="1" type="ORF">ILYODFUR_016929</name>
</gene>
<dbReference type="Proteomes" id="UP001482620">
    <property type="component" value="Unassembled WGS sequence"/>
</dbReference>
<proteinExistence type="predicted"/>
<protein>
    <submittedName>
        <fullName evidence="1">Uncharacterized protein</fullName>
    </submittedName>
</protein>
<sequence>MSRTCRTLNLPRLAAPGDGNGLVAGRQHSPDPDNGMLLTPRQFHNSLLLMKTTMKLIFLSPLKYGRHFVQPAMEAWQRRVNMCIKWNHVELRALQLNIKVTFSPFRLGAPLFLAEGQGQ</sequence>
<evidence type="ECO:0000313" key="1">
    <source>
        <dbReference type="EMBL" id="MEQ2248199.1"/>
    </source>
</evidence>
<dbReference type="EMBL" id="JAHRIQ010082660">
    <property type="protein sequence ID" value="MEQ2248199.1"/>
    <property type="molecule type" value="Genomic_DNA"/>
</dbReference>
<keyword evidence="2" id="KW-1185">Reference proteome</keyword>
<comment type="caution">
    <text evidence="1">The sequence shown here is derived from an EMBL/GenBank/DDBJ whole genome shotgun (WGS) entry which is preliminary data.</text>
</comment>
<evidence type="ECO:0000313" key="2">
    <source>
        <dbReference type="Proteomes" id="UP001482620"/>
    </source>
</evidence>
<organism evidence="1 2">
    <name type="scientific">Ilyodon furcidens</name>
    <name type="common">goldbreast splitfin</name>
    <dbReference type="NCBI Taxonomy" id="33524"/>
    <lineage>
        <taxon>Eukaryota</taxon>
        <taxon>Metazoa</taxon>
        <taxon>Chordata</taxon>
        <taxon>Craniata</taxon>
        <taxon>Vertebrata</taxon>
        <taxon>Euteleostomi</taxon>
        <taxon>Actinopterygii</taxon>
        <taxon>Neopterygii</taxon>
        <taxon>Teleostei</taxon>
        <taxon>Neoteleostei</taxon>
        <taxon>Acanthomorphata</taxon>
        <taxon>Ovalentaria</taxon>
        <taxon>Atherinomorphae</taxon>
        <taxon>Cyprinodontiformes</taxon>
        <taxon>Goodeidae</taxon>
        <taxon>Ilyodon</taxon>
    </lineage>
</organism>
<name>A0ABV0UTT9_9TELE</name>
<reference evidence="1 2" key="1">
    <citation type="submission" date="2021-06" db="EMBL/GenBank/DDBJ databases">
        <authorList>
            <person name="Palmer J.M."/>
        </authorList>
    </citation>
    <scope>NUCLEOTIDE SEQUENCE [LARGE SCALE GENOMIC DNA]</scope>
    <source>
        <strain evidence="2">if_2019</strain>
        <tissue evidence="1">Muscle</tissue>
    </source>
</reference>